<accession>A0A8T1RVZ3</accession>
<sequence>MAGLNVSIAFFLSVVAICQVVRQVSKRLLPLGVYCGLVRELLRMLMDIGLWGGGFGPDVILTLHFILYLIHGVSFDGASANPSVSLQEFLVMDSSFVATAVKLLVQFVGMEAAGILTTHYWSWELTDFHLIQNLMALDCNSSIHTSLYHGIFVEGVCSFFFHLVALKFQRSDPLYRAPILAVTVTTLAYTAGPFTGAFFNPTLASMVTFHCSGNILQEYVQVYWLGPLTGMLTALLLYQGTIPRLFQQNLLYSPKSKYRTPKGKAVPWLKQTGDNEEGQRSCEPRPGLMKCERTPSRCSLFLPSGPSQGQTTGAGTEDAWPAL</sequence>
<dbReference type="InterPro" id="IPR051883">
    <property type="entry name" value="AQP11/12_channel"/>
</dbReference>
<keyword evidence="5" id="KW-0677">Repeat</keyword>
<dbReference type="SUPFAM" id="SSF81338">
    <property type="entry name" value="Aquaporin-like"/>
    <property type="match status" value="1"/>
</dbReference>
<evidence type="ECO:0000313" key="11">
    <source>
        <dbReference type="EMBL" id="KAG6920535.1"/>
    </source>
</evidence>
<evidence type="ECO:0000256" key="4">
    <source>
        <dbReference type="ARBA" id="ARBA00022692"/>
    </source>
</evidence>
<keyword evidence="6 10" id="KW-1133">Transmembrane helix</keyword>
<evidence type="ECO:0000256" key="1">
    <source>
        <dbReference type="ARBA" id="ARBA00004141"/>
    </source>
</evidence>
<dbReference type="GO" id="GO:0016020">
    <property type="term" value="C:membrane"/>
    <property type="evidence" value="ECO:0007669"/>
    <property type="project" value="UniProtKB-SubCell"/>
</dbReference>
<proteinExistence type="inferred from homology"/>
<dbReference type="InterPro" id="IPR023265">
    <property type="entry name" value="Aquaporin_12"/>
</dbReference>
<comment type="similarity">
    <text evidence="2">Belongs to the MIP/aquaporin (TC 1.A.8) family. AQP11/AQP12 subfamily.</text>
</comment>
<dbReference type="InterPro" id="IPR000425">
    <property type="entry name" value="MIP"/>
</dbReference>
<evidence type="ECO:0000256" key="2">
    <source>
        <dbReference type="ARBA" id="ARBA00005900"/>
    </source>
</evidence>
<evidence type="ECO:0000256" key="8">
    <source>
        <dbReference type="RuleBase" id="RU000477"/>
    </source>
</evidence>
<evidence type="ECO:0000256" key="5">
    <source>
        <dbReference type="ARBA" id="ARBA00022737"/>
    </source>
</evidence>
<keyword evidence="3 8" id="KW-0813">Transport</keyword>
<organism evidence="11 12">
    <name type="scientific">Chelydra serpentina</name>
    <name type="common">Snapping turtle</name>
    <name type="synonym">Testudo serpentina</name>
    <dbReference type="NCBI Taxonomy" id="8475"/>
    <lineage>
        <taxon>Eukaryota</taxon>
        <taxon>Metazoa</taxon>
        <taxon>Chordata</taxon>
        <taxon>Craniata</taxon>
        <taxon>Vertebrata</taxon>
        <taxon>Euteleostomi</taxon>
        <taxon>Archelosauria</taxon>
        <taxon>Testudinata</taxon>
        <taxon>Testudines</taxon>
        <taxon>Cryptodira</taxon>
        <taxon>Durocryptodira</taxon>
        <taxon>Americhelydia</taxon>
        <taxon>Chelydroidea</taxon>
        <taxon>Chelydridae</taxon>
        <taxon>Chelydra</taxon>
    </lineage>
</organism>
<evidence type="ECO:0000256" key="10">
    <source>
        <dbReference type="SAM" id="Phobius"/>
    </source>
</evidence>
<dbReference type="GO" id="GO:0015267">
    <property type="term" value="F:channel activity"/>
    <property type="evidence" value="ECO:0007669"/>
    <property type="project" value="InterPro"/>
</dbReference>
<dbReference type="GO" id="GO:0005737">
    <property type="term" value="C:cytoplasm"/>
    <property type="evidence" value="ECO:0007669"/>
    <property type="project" value="TreeGrafter"/>
</dbReference>
<dbReference type="PIRSF" id="PIRSF017529">
    <property type="entry name" value="Aquaporin_11/12"/>
    <property type="match status" value="1"/>
</dbReference>
<dbReference type="Pfam" id="PF00230">
    <property type="entry name" value="MIP"/>
    <property type="match status" value="1"/>
</dbReference>
<feature type="compositionally biased region" description="Polar residues" evidence="9">
    <location>
        <begin position="305"/>
        <end position="314"/>
    </location>
</feature>
<feature type="transmembrane region" description="Helical" evidence="10">
    <location>
        <begin position="147"/>
        <end position="166"/>
    </location>
</feature>
<comment type="subcellular location">
    <subcellularLocation>
        <location evidence="1">Membrane</location>
        <topology evidence="1">Multi-pass membrane protein</topology>
    </subcellularLocation>
</comment>
<feature type="transmembrane region" description="Helical" evidence="10">
    <location>
        <begin position="6"/>
        <end position="24"/>
    </location>
</feature>
<dbReference type="EMBL" id="JAHGAV010005835">
    <property type="protein sequence ID" value="KAG6920535.1"/>
    <property type="molecule type" value="Genomic_DNA"/>
</dbReference>
<reference evidence="11 12" key="1">
    <citation type="journal article" date="2020" name="G3 (Bethesda)">
        <title>Draft Genome of the Common Snapping Turtle, Chelydra serpentina, a Model for Phenotypic Plasticity in Reptiles.</title>
        <authorList>
            <person name="Das D."/>
            <person name="Singh S.K."/>
            <person name="Bierstedt J."/>
            <person name="Erickson A."/>
            <person name="Galli G.L.J."/>
            <person name="Crossley D.A. 2nd"/>
            <person name="Rhen T."/>
        </authorList>
    </citation>
    <scope>NUCLEOTIDE SEQUENCE [LARGE SCALE GENOMIC DNA]</scope>
    <source>
        <strain evidence="11">KW</strain>
    </source>
</reference>
<dbReference type="Proteomes" id="UP000765507">
    <property type="component" value="Unassembled WGS sequence"/>
</dbReference>
<feature type="transmembrane region" description="Helical" evidence="10">
    <location>
        <begin position="219"/>
        <end position="238"/>
    </location>
</feature>
<protein>
    <submittedName>
        <fullName evidence="11">Aquaporin 12</fullName>
    </submittedName>
</protein>
<dbReference type="AlphaFoldDB" id="A0A8T1RVZ3"/>
<dbReference type="PRINTS" id="PR00783">
    <property type="entry name" value="MINTRINSICP"/>
</dbReference>
<dbReference type="FunFam" id="1.20.1080.10:FF:000018">
    <property type="entry name" value="Aquaporin"/>
    <property type="match status" value="1"/>
</dbReference>
<feature type="region of interest" description="Disordered" evidence="9">
    <location>
        <begin position="302"/>
        <end position="323"/>
    </location>
</feature>
<dbReference type="OrthoDB" id="1580043at2759"/>
<gene>
    <name evidence="11" type="primary">Aqp12</name>
    <name evidence="11" type="ORF">G0U57_017189</name>
</gene>
<evidence type="ECO:0000256" key="3">
    <source>
        <dbReference type="ARBA" id="ARBA00022448"/>
    </source>
</evidence>
<feature type="region of interest" description="Disordered" evidence="9">
    <location>
        <begin position="268"/>
        <end position="287"/>
    </location>
</feature>
<keyword evidence="12" id="KW-1185">Reference proteome</keyword>
<evidence type="ECO:0000256" key="6">
    <source>
        <dbReference type="ARBA" id="ARBA00022989"/>
    </source>
</evidence>
<keyword evidence="7 10" id="KW-0472">Membrane</keyword>
<evidence type="ECO:0000313" key="12">
    <source>
        <dbReference type="Proteomes" id="UP000765507"/>
    </source>
</evidence>
<feature type="transmembrane region" description="Helical" evidence="10">
    <location>
        <begin position="45"/>
        <end position="70"/>
    </location>
</feature>
<dbReference type="PANTHER" id="PTHR21191:SF8">
    <property type="entry name" value="AQUAPORIN-12A-RELATED"/>
    <property type="match status" value="1"/>
</dbReference>
<name>A0A8T1RVZ3_CHESE</name>
<comment type="caution">
    <text evidence="11">The sequence shown here is derived from an EMBL/GenBank/DDBJ whole genome shotgun (WGS) entry which is preliminary data.</text>
</comment>
<feature type="transmembrane region" description="Helical" evidence="10">
    <location>
        <begin position="178"/>
        <end position="199"/>
    </location>
</feature>
<dbReference type="PANTHER" id="PTHR21191">
    <property type="entry name" value="AQUAPORIN"/>
    <property type="match status" value="1"/>
</dbReference>
<evidence type="ECO:0000256" key="9">
    <source>
        <dbReference type="SAM" id="MobiDB-lite"/>
    </source>
</evidence>
<dbReference type="InterPro" id="IPR023271">
    <property type="entry name" value="Aquaporin-like"/>
</dbReference>
<dbReference type="Gene3D" id="1.20.1080.10">
    <property type="entry name" value="Glycerol uptake facilitator protein"/>
    <property type="match status" value="1"/>
</dbReference>
<dbReference type="InterPro" id="IPR016697">
    <property type="entry name" value="Aquaporin_11/12"/>
</dbReference>
<keyword evidence="4 8" id="KW-0812">Transmembrane</keyword>
<dbReference type="PRINTS" id="PR02025">
    <property type="entry name" value="AQUAPORIN12"/>
</dbReference>
<evidence type="ECO:0000256" key="7">
    <source>
        <dbReference type="ARBA" id="ARBA00023136"/>
    </source>
</evidence>